<dbReference type="EMBL" id="CP045896">
    <property type="protein sequence ID" value="QQP50636.1"/>
    <property type="molecule type" value="Genomic_DNA"/>
</dbReference>
<gene>
    <name evidence="2" type="ORF">FKW44_011701</name>
</gene>
<keyword evidence="3" id="KW-1185">Reference proteome</keyword>
<evidence type="ECO:0000313" key="3">
    <source>
        <dbReference type="Proteomes" id="UP000595437"/>
    </source>
</evidence>
<dbReference type="Proteomes" id="UP000595437">
    <property type="component" value="Chromosome 7"/>
</dbReference>
<evidence type="ECO:0000256" key="1">
    <source>
        <dbReference type="SAM" id="MobiDB-lite"/>
    </source>
</evidence>
<protein>
    <submittedName>
        <fullName evidence="2">Uncharacterized protein</fullName>
    </submittedName>
</protein>
<accession>A0A7T8K9W1</accession>
<evidence type="ECO:0000313" key="2">
    <source>
        <dbReference type="EMBL" id="QQP50636.1"/>
    </source>
</evidence>
<sequence>MQPFHRNRPIRPFHFVLAQIVPAQIVPVQIVPCPIRPCPIRPRPNSSLPNSSSLFPEKKTYPNIHS</sequence>
<reference evidence="3" key="1">
    <citation type="submission" date="2021-01" db="EMBL/GenBank/DDBJ databases">
        <title>Caligus Genome Assembly.</title>
        <authorList>
            <person name="Gallardo-Escarate C."/>
        </authorList>
    </citation>
    <scope>NUCLEOTIDE SEQUENCE [LARGE SCALE GENOMIC DNA]</scope>
</reference>
<proteinExistence type="predicted"/>
<dbReference type="AlphaFoldDB" id="A0A7T8K9W1"/>
<feature type="compositionally biased region" description="Low complexity" evidence="1">
    <location>
        <begin position="43"/>
        <end position="54"/>
    </location>
</feature>
<name>A0A7T8K9W1_CALRO</name>
<organism evidence="2 3">
    <name type="scientific">Caligus rogercresseyi</name>
    <name type="common">Sea louse</name>
    <dbReference type="NCBI Taxonomy" id="217165"/>
    <lineage>
        <taxon>Eukaryota</taxon>
        <taxon>Metazoa</taxon>
        <taxon>Ecdysozoa</taxon>
        <taxon>Arthropoda</taxon>
        <taxon>Crustacea</taxon>
        <taxon>Multicrustacea</taxon>
        <taxon>Hexanauplia</taxon>
        <taxon>Copepoda</taxon>
        <taxon>Siphonostomatoida</taxon>
        <taxon>Caligidae</taxon>
        <taxon>Caligus</taxon>
    </lineage>
</organism>
<feature type="region of interest" description="Disordered" evidence="1">
    <location>
        <begin position="42"/>
        <end position="66"/>
    </location>
</feature>